<proteinExistence type="predicted"/>
<keyword evidence="1" id="KW-0732">Signal</keyword>
<feature type="signal peptide" evidence="1">
    <location>
        <begin position="1"/>
        <end position="27"/>
    </location>
</feature>
<comment type="caution">
    <text evidence="2">The sequence shown here is derived from an EMBL/GenBank/DDBJ whole genome shotgun (WGS) entry which is preliminary data.</text>
</comment>
<evidence type="ECO:0000256" key="1">
    <source>
        <dbReference type="SAM" id="SignalP"/>
    </source>
</evidence>
<protein>
    <submittedName>
        <fullName evidence="2">Uncharacterized protein</fullName>
    </submittedName>
</protein>
<reference evidence="2 3" key="1">
    <citation type="submission" date="2011-08" db="EMBL/GenBank/DDBJ databases">
        <authorList>
            <person name="Liu Z.J."/>
            <person name="Shi F.L."/>
            <person name="Lu J.Q."/>
            <person name="Li M."/>
            <person name="Wang Z.L."/>
        </authorList>
    </citation>
    <scope>NUCLEOTIDE SEQUENCE [LARGE SCALE GENOMIC DNA]</scope>
    <source>
        <strain evidence="2 3">USNM 41457</strain>
    </source>
</reference>
<dbReference type="InParanoid" id="J8ZU66"/>
<reference evidence="3" key="2">
    <citation type="submission" date="2015-07" db="EMBL/GenBank/DDBJ databases">
        <title>Contrasting host-pathogen interactions and genome evolution in two generalist and specialist microsporidian pathogens of mosquitoes.</title>
        <authorList>
            <consortium name="The Broad Institute Genomics Platform"/>
            <consortium name="The Broad Institute Genome Sequencing Center for Infectious Disease"/>
            <person name="Cuomo C.A."/>
            <person name="Sanscrainte N.D."/>
            <person name="Goldberg J.M."/>
            <person name="Heiman D."/>
            <person name="Young S."/>
            <person name="Zeng Q."/>
            <person name="Becnel J.J."/>
            <person name="Birren B.W."/>
        </authorList>
    </citation>
    <scope>NUCLEOTIDE SEQUENCE [LARGE SCALE GENOMIC DNA]</scope>
    <source>
        <strain evidence="3">USNM 41457</strain>
    </source>
</reference>
<gene>
    <name evidence="2" type="ORF">EDEG_02423</name>
</gene>
<dbReference type="Proteomes" id="UP000003163">
    <property type="component" value="Unassembled WGS sequence"/>
</dbReference>
<dbReference type="EMBL" id="AFBI03000043">
    <property type="protein sequence ID" value="EJW03208.1"/>
    <property type="molecule type" value="Genomic_DNA"/>
</dbReference>
<keyword evidence="3" id="KW-1185">Reference proteome</keyword>
<evidence type="ECO:0000313" key="2">
    <source>
        <dbReference type="EMBL" id="EJW03208.1"/>
    </source>
</evidence>
<organism evidence="2 3">
    <name type="scientific">Edhazardia aedis (strain USNM 41457)</name>
    <name type="common">Microsporidian parasite</name>
    <dbReference type="NCBI Taxonomy" id="1003232"/>
    <lineage>
        <taxon>Eukaryota</taxon>
        <taxon>Fungi</taxon>
        <taxon>Fungi incertae sedis</taxon>
        <taxon>Microsporidia</taxon>
        <taxon>Edhazardia</taxon>
    </lineage>
</organism>
<dbReference type="HOGENOM" id="CLU_808989_0_0_1"/>
<feature type="chain" id="PRO_5003820516" evidence="1">
    <location>
        <begin position="28"/>
        <end position="299"/>
    </location>
</feature>
<dbReference type="AlphaFoldDB" id="J8ZU66"/>
<accession>J8ZU66</accession>
<name>J8ZU66_EDHAE</name>
<dbReference type="VEuPathDB" id="MicrosporidiaDB:EDEG_02423"/>
<evidence type="ECO:0000313" key="3">
    <source>
        <dbReference type="Proteomes" id="UP000003163"/>
    </source>
</evidence>
<sequence>MVKMKNFYPQMANLHFMLLYLQIWISAQNDDSIDEIYCYNVNSEYVEFNFLNELGKFIPQMCLHYMKLEIFHRKGLIDFETKLDEKYYKKLMWYRCQSLIYWIFNRIFPCGDDKKNAAEWKKKLEIPMIHVAENIEKSDDWIKFPEWISGMKYYDFLHIYISESLNCSEAGNRNTFEKLNGFKLCEIYHKDILNLLSKVNLKLNKVQFLSKFAIDNMSLYTDPLKNKIVTEGIINKTTEINFLHSSLYHNKEELILYMNKLLQTFSLSRKDPKIYFVCSSDLLIAEIIADNFAYDKEHA</sequence>